<name>A0A1Y2HTT5_9FUNG</name>
<dbReference type="EMBL" id="MCFL01000014">
    <property type="protein sequence ID" value="ORZ37103.1"/>
    <property type="molecule type" value="Genomic_DNA"/>
</dbReference>
<proteinExistence type="predicted"/>
<gene>
    <name evidence="1" type="ORF">BCR44DRAFT_1052795</name>
</gene>
<protein>
    <submittedName>
        <fullName evidence="1">Uncharacterized protein</fullName>
    </submittedName>
</protein>
<accession>A0A1Y2HTT5</accession>
<organism evidence="1 2">
    <name type="scientific">Catenaria anguillulae PL171</name>
    <dbReference type="NCBI Taxonomy" id="765915"/>
    <lineage>
        <taxon>Eukaryota</taxon>
        <taxon>Fungi</taxon>
        <taxon>Fungi incertae sedis</taxon>
        <taxon>Blastocladiomycota</taxon>
        <taxon>Blastocladiomycetes</taxon>
        <taxon>Blastocladiales</taxon>
        <taxon>Catenariaceae</taxon>
        <taxon>Catenaria</taxon>
    </lineage>
</organism>
<dbReference type="AlphaFoldDB" id="A0A1Y2HTT5"/>
<dbReference type="Proteomes" id="UP000193411">
    <property type="component" value="Unassembled WGS sequence"/>
</dbReference>
<evidence type="ECO:0000313" key="2">
    <source>
        <dbReference type="Proteomes" id="UP000193411"/>
    </source>
</evidence>
<comment type="caution">
    <text evidence="1">The sequence shown here is derived from an EMBL/GenBank/DDBJ whole genome shotgun (WGS) entry which is preliminary data.</text>
</comment>
<keyword evidence="2" id="KW-1185">Reference proteome</keyword>
<reference evidence="1 2" key="1">
    <citation type="submission" date="2016-07" db="EMBL/GenBank/DDBJ databases">
        <title>Pervasive Adenine N6-methylation of Active Genes in Fungi.</title>
        <authorList>
            <consortium name="DOE Joint Genome Institute"/>
            <person name="Mondo S.J."/>
            <person name="Dannebaum R.O."/>
            <person name="Kuo R.C."/>
            <person name="Labutti K."/>
            <person name="Haridas S."/>
            <person name="Kuo A."/>
            <person name="Salamov A."/>
            <person name="Ahrendt S.R."/>
            <person name="Lipzen A."/>
            <person name="Sullivan W."/>
            <person name="Andreopoulos W.B."/>
            <person name="Clum A."/>
            <person name="Lindquist E."/>
            <person name="Daum C."/>
            <person name="Ramamoorthy G.K."/>
            <person name="Gryganskyi A."/>
            <person name="Culley D."/>
            <person name="Magnuson J.K."/>
            <person name="James T.Y."/>
            <person name="O'Malley M.A."/>
            <person name="Stajich J.E."/>
            <person name="Spatafora J.W."/>
            <person name="Visel A."/>
            <person name="Grigoriev I.V."/>
        </authorList>
    </citation>
    <scope>NUCLEOTIDE SEQUENCE [LARGE SCALE GENOMIC DNA]</scope>
    <source>
        <strain evidence="1 2">PL171</strain>
    </source>
</reference>
<evidence type="ECO:0000313" key="1">
    <source>
        <dbReference type="EMBL" id="ORZ37103.1"/>
    </source>
</evidence>
<sequence length="205" mass="23655">MLGIQQFRQPRACLKLPQKLQFQLTHHLKAKLTLSHAPLGFTGKVVGDATWSSDKIMTKYAAGIEAKQWTPIQLRVVTSHRSKCWHGCFQRGSTTNSPPTIHMSKDVVLDRNRGGLLWPLQAKKNLPAPDPLRSRQTWLPCNVRYLVPARQRVHRHAQPFRRPIPRRPHPHRNRPTCAHANSSWSAFWPRRVAGSQFRISHMERL</sequence>